<dbReference type="InterPro" id="IPR043764">
    <property type="entry name" value="DUF5710"/>
</dbReference>
<keyword evidence="3" id="KW-1185">Reference proteome</keyword>
<reference evidence="2 3" key="1">
    <citation type="submission" date="2021-01" db="EMBL/GenBank/DDBJ databases">
        <authorList>
            <person name="Ruan W."/>
            <person name="Khan S.A."/>
            <person name="Jeon C.O."/>
        </authorList>
    </citation>
    <scope>NUCLEOTIDE SEQUENCE [LARGE SCALE GENOMIC DNA]</scope>
    <source>
        <strain evidence="2 3">R798</strain>
    </source>
</reference>
<feature type="domain" description="DUF5710" evidence="1">
    <location>
        <begin position="2"/>
        <end position="43"/>
    </location>
</feature>
<sequence>MILLNVPYAEKDAARALGAKWDAGKKKWYVPAGVLATPFAKWIDGTDKLPQETAKRSDSSAGKIVVGANYKPVEGAVGLPWDD</sequence>
<evidence type="ECO:0000313" key="3">
    <source>
        <dbReference type="Proteomes" id="UP000809349"/>
    </source>
</evidence>
<name>A0ABS7SRE7_9BURK</name>
<evidence type="ECO:0000259" key="1">
    <source>
        <dbReference type="Pfam" id="PF18974"/>
    </source>
</evidence>
<dbReference type="Proteomes" id="UP000809349">
    <property type="component" value="Unassembled WGS sequence"/>
</dbReference>
<dbReference type="EMBL" id="JAFBIL020000005">
    <property type="protein sequence ID" value="MBZ2208510.1"/>
    <property type="molecule type" value="Genomic_DNA"/>
</dbReference>
<gene>
    <name evidence="2" type="ORF">I4X03_014690</name>
</gene>
<comment type="caution">
    <text evidence="2">The sequence shown here is derived from an EMBL/GenBank/DDBJ whole genome shotgun (WGS) entry which is preliminary data.</text>
</comment>
<accession>A0ABS7SRE7</accession>
<organism evidence="2 3">
    <name type="scientific">Massilia soli</name>
    <dbReference type="NCBI Taxonomy" id="2792854"/>
    <lineage>
        <taxon>Bacteria</taxon>
        <taxon>Pseudomonadati</taxon>
        <taxon>Pseudomonadota</taxon>
        <taxon>Betaproteobacteria</taxon>
        <taxon>Burkholderiales</taxon>
        <taxon>Oxalobacteraceae</taxon>
        <taxon>Telluria group</taxon>
        <taxon>Massilia</taxon>
    </lineage>
</organism>
<reference evidence="2 3" key="2">
    <citation type="submission" date="2021-08" db="EMBL/GenBank/DDBJ databases">
        <title>Massilia sp. R798.</title>
        <authorList>
            <person name="Baek J.H."/>
            <person name="Jung H.S."/>
            <person name="Kim K.R."/>
            <person name="Jeon C.O."/>
        </authorList>
    </citation>
    <scope>NUCLEOTIDE SEQUENCE [LARGE SCALE GENOMIC DNA]</scope>
    <source>
        <strain evidence="2 3">R798</strain>
    </source>
</reference>
<protein>
    <submittedName>
        <fullName evidence="2">DUF5710 domain-containing protein</fullName>
    </submittedName>
</protein>
<evidence type="ECO:0000313" key="2">
    <source>
        <dbReference type="EMBL" id="MBZ2208510.1"/>
    </source>
</evidence>
<dbReference type="Pfam" id="PF18974">
    <property type="entry name" value="DUF5710"/>
    <property type="match status" value="1"/>
</dbReference>
<proteinExistence type="predicted"/>
<dbReference type="RefSeq" id="WP_223468989.1">
    <property type="nucleotide sequence ID" value="NZ_JAFBIL020000005.1"/>
</dbReference>